<feature type="compositionally biased region" description="Basic and acidic residues" evidence="1">
    <location>
        <begin position="1"/>
        <end position="14"/>
    </location>
</feature>
<evidence type="ECO:0000256" key="1">
    <source>
        <dbReference type="SAM" id="MobiDB-lite"/>
    </source>
</evidence>
<dbReference type="EMBL" id="CAEZSR010000008">
    <property type="protein sequence ID" value="CAB4542607.1"/>
    <property type="molecule type" value="Genomic_DNA"/>
</dbReference>
<dbReference type="InterPro" id="IPR029032">
    <property type="entry name" value="AhpD-like"/>
</dbReference>
<protein>
    <submittedName>
        <fullName evidence="2">Unannotated protein</fullName>
    </submittedName>
</protein>
<proteinExistence type="predicted"/>
<dbReference type="Gene3D" id="1.20.1290.10">
    <property type="entry name" value="AhpD-like"/>
    <property type="match status" value="1"/>
</dbReference>
<accession>A0A6J6BVE7</accession>
<name>A0A6J6BVE7_9ZZZZ</name>
<gene>
    <name evidence="2" type="ORF">UFOPK1493_00416</name>
</gene>
<evidence type="ECO:0000313" key="2">
    <source>
        <dbReference type="EMBL" id="CAB4542607.1"/>
    </source>
</evidence>
<dbReference type="AlphaFoldDB" id="A0A6J6BVE7"/>
<feature type="region of interest" description="Disordered" evidence="1">
    <location>
        <begin position="1"/>
        <end position="20"/>
    </location>
</feature>
<dbReference type="SUPFAM" id="SSF69118">
    <property type="entry name" value="AhpD-like"/>
    <property type="match status" value="1"/>
</dbReference>
<reference evidence="2" key="1">
    <citation type="submission" date="2020-05" db="EMBL/GenBank/DDBJ databases">
        <authorList>
            <person name="Chiriac C."/>
            <person name="Salcher M."/>
            <person name="Ghai R."/>
            <person name="Kavagutti S V."/>
        </authorList>
    </citation>
    <scope>NUCLEOTIDE SEQUENCE</scope>
</reference>
<organism evidence="2">
    <name type="scientific">freshwater metagenome</name>
    <dbReference type="NCBI Taxonomy" id="449393"/>
    <lineage>
        <taxon>unclassified sequences</taxon>
        <taxon>metagenomes</taxon>
        <taxon>ecological metagenomes</taxon>
    </lineage>
</organism>
<sequence length="107" mass="11674">MLRESVDAIPADDRPSDDETAARHHLLESFVAAVVGDDPDRADRARAELAEAYGDEWLVDTAAVVANFEMMTRLADGTGARLYPAQWEATAAIRAEHGIDGFASHRH</sequence>